<proteinExistence type="inferred from homology"/>
<dbReference type="InterPro" id="IPR022986">
    <property type="entry name" value="UPF0237_ACT"/>
</dbReference>
<organism evidence="3 4">
    <name type="scientific">Candidatus Limosilactobacillus merdigallinarum</name>
    <dbReference type="NCBI Taxonomy" id="2838652"/>
    <lineage>
        <taxon>Bacteria</taxon>
        <taxon>Bacillati</taxon>
        <taxon>Bacillota</taxon>
        <taxon>Bacilli</taxon>
        <taxon>Lactobacillales</taxon>
        <taxon>Lactobacillaceae</taxon>
        <taxon>Limosilactobacillus</taxon>
    </lineage>
</organism>
<comment type="caution">
    <text evidence="3">The sequence shown here is derived from an EMBL/GenBank/DDBJ whole genome shotgun (WGS) entry which is preliminary data.</text>
</comment>
<dbReference type="Proteomes" id="UP000824231">
    <property type="component" value="Unassembled WGS sequence"/>
</dbReference>
<evidence type="ECO:0000313" key="3">
    <source>
        <dbReference type="EMBL" id="HIX34869.1"/>
    </source>
</evidence>
<dbReference type="InterPro" id="IPR045865">
    <property type="entry name" value="ACT-like_dom_sf"/>
</dbReference>
<dbReference type="PANTHER" id="PTHR34875:SF6">
    <property type="entry name" value="UPF0237 PROTEIN MJ1558"/>
    <property type="match status" value="1"/>
</dbReference>
<evidence type="ECO:0000259" key="2">
    <source>
        <dbReference type="PROSITE" id="PS51671"/>
    </source>
</evidence>
<gene>
    <name evidence="3" type="ORF">H9856_00360</name>
</gene>
<dbReference type="PROSITE" id="PS51671">
    <property type="entry name" value="ACT"/>
    <property type="match status" value="1"/>
</dbReference>
<name>A0A9D1VH40_9LACO</name>
<dbReference type="AlphaFoldDB" id="A0A9D1VH40"/>
<protein>
    <recommendedName>
        <fullName evidence="1">UPF0237 protein H9856_00360</fullName>
    </recommendedName>
</protein>
<dbReference type="Gene3D" id="3.30.70.260">
    <property type="match status" value="1"/>
</dbReference>
<evidence type="ECO:0000256" key="1">
    <source>
        <dbReference type="HAMAP-Rule" id="MF_01054"/>
    </source>
</evidence>
<evidence type="ECO:0000313" key="4">
    <source>
        <dbReference type="Proteomes" id="UP000824231"/>
    </source>
</evidence>
<dbReference type="CDD" id="cd04872">
    <property type="entry name" value="ACT_1ZPV"/>
    <property type="match status" value="1"/>
</dbReference>
<dbReference type="HAMAP" id="MF_01054">
    <property type="entry name" value="UPF0237"/>
    <property type="match status" value="1"/>
</dbReference>
<dbReference type="NCBIfam" id="NF001220">
    <property type="entry name" value="PRK00194.1"/>
    <property type="match status" value="1"/>
</dbReference>
<comment type="similarity">
    <text evidence="1">Belongs to the UPF0237 family.</text>
</comment>
<dbReference type="Pfam" id="PF13740">
    <property type="entry name" value="ACT_6"/>
    <property type="match status" value="1"/>
</dbReference>
<reference evidence="3" key="1">
    <citation type="journal article" date="2021" name="PeerJ">
        <title>Extensive microbial diversity within the chicken gut microbiome revealed by metagenomics and culture.</title>
        <authorList>
            <person name="Gilroy R."/>
            <person name="Ravi A."/>
            <person name="Getino M."/>
            <person name="Pursley I."/>
            <person name="Horton D.L."/>
            <person name="Alikhan N.F."/>
            <person name="Baker D."/>
            <person name="Gharbi K."/>
            <person name="Hall N."/>
            <person name="Watson M."/>
            <person name="Adriaenssens E.M."/>
            <person name="Foster-Nyarko E."/>
            <person name="Jarju S."/>
            <person name="Secka A."/>
            <person name="Antonio M."/>
            <person name="Oren A."/>
            <person name="Chaudhuri R.R."/>
            <person name="La Ragione R."/>
            <person name="Hildebrand F."/>
            <person name="Pallen M.J."/>
        </authorList>
    </citation>
    <scope>NUCLEOTIDE SEQUENCE</scope>
    <source>
        <strain evidence="3">ChiSxjej3B15-572</strain>
    </source>
</reference>
<dbReference type="EMBL" id="DXFH01000001">
    <property type="protein sequence ID" value="HIX34869.1"/>
    <property type="molecule type" value="Genomic_DNA"/>
</dbReference>
<dbReference type="SUPFAM" id="SSF55021">
    <property type="entry name" value="ACT-like"/>
    <property type="match status" value="1"/>
</dbReference>
<dbReference type="PANTHER" id="PTHR34875">
    <property type="entry name" value="UPF0237 PROTEIN MJ1558"/>
    <property type="match status" value="1"/>
</dbReference>
<feature type="domain" description="ACT" evidence="2">
    <location>
        <begin position="4"/>
        <end position="77"/>
    </location>
</feature>
<accession>A0A9D1VH40</accession>
<sequence length="88" mass="9935">MKAILTAVGKEKPGIVAKISTFLADRNINILDISQTIMDDTFTMMMQVQLHEDEDLSALISQVRALGKEIGIEINIRNEELYRAMQQL</sequence>
<dbReference type="InterPro" id="IPR050990">
    <property type="entry name" value="UPF0237/GcvR_regulator"/>
</dbReference>
<reference evidence="3" key="2">
    <citation type="submission" date="2021-04" db="EMBL/GenBank/DDBJ databases">
        <authorList>
            <person name="Gilroy R."/>
        </authorList>
    </citation>
    <scope>NUCLEOTIDE SEQUENCE</scope>
    <source>
        <strain evidence="3">ChiSxjej3B15-572</strain>
    </source>
</reference>
<dbReference type="InterPro" id="IPR002912">
    <property type="entry name" value="ACT_dom"/>
</dbReference>